<dbReference type="AlphaFoldDB" id="A0A2Z6PSB0"/>
<dbReference type="Proteomes" id="UP000242715">
    <property type="component" value="Unassembled WGS sequence"/>
</dbReference>
<organism evidence="1 2">
    <name type="scientific">Trifolium subterraneum</name>
    <name type="common">Subterranean clover</name>
    <dbReference type="NCBI Taxonomy" id="3900"/>
    <lineage>
        <taxon>Eukaryota</taxon>
        <taxon>Viridiplantae</taxon>
        <taxon>Streptophyta</taxon>
        <taxon>Embryophyta</taxon>
        <taxon>Tracheophyta</taxon>
        <taxon>Spermatophyta</taxon>
        <taxon>Magnoliopsida</taxon>
        <taxon>eudicotyledons</taxon>
        <taxon>Gunneridae</taxon>
        <taxon>Pentapetalae</taxon>
        <taxon>rosids</taxon>
        <taxon>fabids</taxon>
        <taxon>Fabales</taxon>
        <taxon>Fabaceae</taxon>
        <taxon>Papilionoideae</taxon>
        <taxon>50 kb inversion clade</taxon>
        <taxon>NPAAA clade</taxon>
        <taxon>Hologalegina</taxon>
        <taxon>IRL clade</taxon>
        <taxon>Trifolieae</taxon>
        <taxon>Trifolium</taxon>
    </lineage>
</organism>
<dbReference type="EMBL" id="DF974738">
    <property type="protein sequence ID" value="GAU50319.1"/>
    <property type="molecule type" value="Genomic_DNA"/>
</dbReference>
<protein>
    <submittedName>
        <fullName evidence="1">Uncharacterized protein</fullName>
    </submittedName>
</protein>
<gene>
    <name evidence="1" type="ORF">TSUD_136150</name>
</gene>
<evidence type="ECO:0000313" key="2">
    <source>
        <dbReference type="Proteomes" id="UP000242715"/>
    </source>
</evidence>
<accession>A0A2Z6PSB0</accession>
<dbReference type="InterPro" id="IPR000043">
    <property type="entry name" value="Adenosylhomocysteinase-like"/>
</dbReference>
<evidence type="ECO:0000313" key="1">
    <source>
        <dbReference type="EMBL" id="GAU50319.1"/>
    </source>
</evidence>
<dbReference type="SUPFAM" id="SSF52283">
    <property type="entry name" value="Formate/glycerate dehydrogenase catalytic domain-like"/>
    <property type="match status" value="1"/>
</dbReference>
<dbReference type="Gene3D" id="3.40.50.1480">
    <property type="entry name" value="Adenosylhomocysteinase-like"/>
    <property type="match status" value="1"/>
</dbReference>
<sequence length="63" mass="6948">MKERLFGVSKETTSGVKRLYQMPMTLLSMSMTLLPASETLLFPTIIVNDSVTKSKGLLKASIN</sequence>
<keyword evidence="2" id="KW-1185">Reference proteome</keyword>
<proteinExistence type="predicted"/>
<reference evidence="2" key="1">
    <citation type="journal article" date="2017" name="Front. Plant Sci.">
        <title>Climate Clever Clovers: New Paradigm to Reduce the Environmental Footprint of Ruminants by Breeding Low Methanogenic Forages Utilizing Haplotype Variation.</title>
        <authorList>
            <person name="Kaur P."/>
            <person name="Appels R."/>
            <person name="Bayer P.E."/>
            <person name="Keeble-Gagnere G."/>
            <person name="Wang J."/>
            <person name="Hirakawa H."/>
            <person name="Shirasawa K."/>
            <person name="Vercoe P."/>
            <person name="Stefanova K."/>
            <person name="Durmic Z."/>
            <person name="Nichols P."/>
            <person name="Revell C."/>
            <person name="Isobe S.N."/>
            <person name="Edwards D."/>
            <person name="Erskine W."/>
        </authorList>
    </citation>
    <scope>NUCLEOTIDE SEQUENCE [LARGE SCALE GENOMIC DNA]</scope>
    <source>
        <strain evidence="2">cv. Daliak</strain>
    </source>
</reference>
<dbReference type="InterPro" id="IPR042172">
    <property type="entry name" value="Adenosylhomocyst_ase-like_sf"/>
</dbReference>
<dbReference type="Pfam" id="PF05221">
    <property type="entry name" value="AdoHcyase"/>
    <property type="match status" value="1"/>
</dbReference>
<name>A0A2Z6PSB0_TRISU</name>